<keyword evidence="2" id="KW-1185">Reference proteome</keyword>
<dbReference type="OrthoDB" id="4328922at2"/>
<dbReference type="PATRIC" id="fig|477245.3.peg.6010"/>
<protein>
    <submittedName>
        <fullName evidence="1">Uncharacterized protein</fullName>
    </submittedName>
</protein>
<evidence type="ECO:0000313" key="1">
    <source>
        <dbReference type="EMBL" id="AJP04773.1"/>
    </source>
</evidence>
<accession>A0A0C5G450</accession>
<name>A0A0C5G450_9ACTN</name>
<dbReference type="KEGG" id="scw:TU94_28330"/>
<dbReference type="AlphaFoldDB" id="A0A0C5G450"/>
<dbReference type="HOGENOM" id="CLU_1277023_0_0_11"/>
<reference evidence="1 2" key="1">
    <citation type="submission" date="2015-02" db="EMBL/GenBank/DDBJ databases">
        <title>Genome sequence of thermotolerant Streptomyces cyaneogriseus subsp. Noncyanogenus NMWT1, the producer of nematocidal antibiotics nemadectin.</title>
        <authorList>
            <person name="Wang H."/>
            <person name="Li C."/>
            <person name="Xiang W."/>
            <person name="Wang X."/>
        </authorList>
    </citation>
    <scope>NUCLEOTIDE SEQUENCE [LARGE SCALE GENOMIC DNA]</scope>
    <source>
        <strain evidence="1 2">NMWT 1</strain>
    </source>
</reference>
<dbReference type="SUPFAM" id="SSF57938">
    <property type="entry name" value="DnaJ/Hsp40 cysteine-rich domain"/>
    <property type="match status" value="1"/>
</dbReference>
<dbReference type="Gene3D" id="6.20.20.10">
    <property type="match status" value="1"/>
</dbReference>
<proteinExistence type="predicted"/>
<sequence>MLTLRVQQMTIDGHPYTCPECASEAFTFDGTGFIAALPVRGNCWQSHSWEEPLITLGALKEINAVRTGREKAEDIDTFEITIGGAHIVGILRPEVTVDDIRQVVKRVYWQRIVKPGLRRRKNAVKRAIARPVKRGARNAVAAAQAAALEAAWTAQAGGYEPDPDHTPEPINPCPACKGKGEHRIESRLHDTTRVRCAVCHGTGEID</sequence>
<organism evidence="1 2">
    <name type="scientific">Streptomyces cyaneogriseus subsp. noncyanogenus</name>
    <dbReference type="NCBI Taxonomy" id="477245"/>
    <lineage>
        <taxon>Bacteria</taxon>
        <taxon>Bacillati</taxon>
        <taxon>Actinomycetota</taxon>
        <taxon>Actinomycetes</taxon>
        <taxon>Kitasatosporales</taxon>
        <taxon>Streptomycetaceae</taxon>
        <taxon>Streptomyces</taxon>
    </lineage>
</organism>
<dbReference type="EMBL" id="CP010849">
    <property type="protein sequence ID" value="AJP04773.1"/>
    <property type="molecule type" value="Genomic_DNA"/>
</dbReference>
<gene>
    <name evidence="1" type="ORF">TU94_28330</name>
</gene>
<evidence type="ECO:0000313" key="2">
    <source>
        <dbReference type="Proteomes" id="UP000032234"/>
    </source>
</evidence>
<dbReference type="STRING" id="477245.TU94_28330"/>
<dbReference type="Proteomes" id="UP000032234">
    <property type="component" value="Chromosome"/>
</dbReference>
<dbReference type="InterPro" id="IPR036410">
    <property type="entry name" value="HSP_DnaJ_Cys-rich_dom_sf"/>
</dbReference>
<dbReference type="RefSeq" id="WP_044385849.1">
    <property type="nucleotide sequence ID" value="NZ_CP010849.1"/>
</dbReference>